<dbReference type="AlphaFoldDB" id="A0A0E9QQY2"/>
<evidence type="ECO:0000313" key="1">
    <source>
        <dbReference type="EMBL" id="JAH18680.1"/>
    </source>
</evidence>
<protein>
    <submittedName>
        <fullName evidence="1">Uncharacterized protein</fullName>
    </submittedName>
</protein>
<reference evidence="1" key="2">
    <citation type="journal article" date="2015" name="Fish Shellfish Immunol.">
        <title>Early steps in the European eel (Anguilla anguilla)-Vibrio vulnificus interaction in the gills: Role of the RtxA13 toxin.</title>
        <authorList>
            <person name="Callol A."/>
            <person name="Pajuelo D."/>
            <person name="Ebbesson L."/>
            <person name="Teles M."/>
            <person name="MacKenzie S."/>
            <person name="Amaro C."/>
        </authorList>
    </citation>
    <scope>NUCLEOTIDE SEQUENCE</scope>
</reference>
<reference evidence="1" key="1">
    <citation type="submission" date="2014-11" db="EMBL/GenBank/DDBJ databases">
        <authorList>
            <person name="Amaro Gonzalez C."/>
        </authorList>
    </citation>
    <scope>NUCLEOTIDE SEQUENCE</scope>
</reference>
<name>A0A0E9QQY2_ANGAN</name>
<accession>A0A0E9QQY2</accession>
<dbReference type="EMBL" id="GBXM01089897">
    <property type="protein sequence ID" value="JAH18680.1"/>
    <property type="molecule type" value="Transcribed_RNA"/>
</dbReference>
<sequence>MPNGTKAGAFPFNKPAVTNCCSEFSRPLGTGFRIC</sequence>
<proteinExistence type="predicted"/>
<organism evidence="1">
    <name type="scientific">Anguilla anguilla</name>
    <name type="common">European freshwater eel</name>
    <name type="synonym">Muraena anguilla</name>
    <dbReference type="NCBI Taxonomy" id="7936"/>
    <lineage>
        <taxon>Eukaryota</taxon>
        <taxon>Metazoa</taxon>
        <taxon>Chordata</taxon>
        <taxon>Craniata</taxon>
        <taxon>Vertebrata</taxon>
        <taxon>Euteleostomi</taxon>
        <taxon>Actinopterygii</taxon>
        <taxon>Neopterygii</taxon>
        <taxon>Teleostei</taxon>
        <taxon>Anguilliformes</taxon>
        <taxon>Anguillidae</taxon>
        <taxon>Anguilla</taxon>
    </lineage>
</organism>